<dbReference type="EMBL" id="WUEK01000012">
    <property type="protein sequence ID" value="MXG91435.1"/>
    <property type="molecule type" value="Genomic_DNA"/>
</dbReference>
<dbReference type="RefSeq" id="WP_237448459.1">
    <property type="nucleotide sequence ID" value="NZ_WUEK01000012.1"/>
</dbReference>
<feature type="compositionally biased region" description="Basic and acidic residues" evidence="1">
    <location>
        <begin position="22"/>
        <end position="33"/>
    </location>
</feature>
<dbReference type="PANTHER" id="PTHR34301">
    <property type="entry name" value="DNA-BINDING PROTEIN-RELATED"/>
    <property type="match status" value="1"/>
</dbReference>
<feature type="region of interest" description="Disordered" evidence="1">
    <location>
        <begin position="1"/>
        <end position="39"/>
    </location>
</feature>
<evidence type="ECO:0000256" key="1">
    <source>
        <dbReference type="SAM" id="MobiDB-lite"/>
    </source>
</evidence>
<sequence>MQPIPPQPGSTIDPRHAVGRRATTEAARRDLRRGNNLSLTDPRRMGKTVWLDKFCSDPGEGLVAAKVDYEGVRTSEEFLLRTVRSMRGFASRSRRGKEALGAFFDGLELSAGPVTVKPAVSHRSPTQLLEIMAASVAGALAEGQLLVVAMDEVPIAIDNIASEEGSDAASRLLQALRSARREHASLRWIVCGSIGFHHVLRRCGITEGVLNDLVNLPLGPFSDQDALELAHRLALGIDRPATPEVAALLARTAGNIPFLIHALAHRLEETGRGDLTPDDVQTAFDDFVHDRDASRAVTHLVTRLDLYDERAAHAGELLDRAAVADAPVPEKGLSPAHRAVVDDLVDDHYLARTSEGLRWRYDVLRQIWVVRRGLA</sequence>
<dbReference type="Proteomes" id="UP000473325">
    <property type="component" value="Unassembled WGS sequence"/>
</dbReference>
<evidence type="ECO:0000313" key="2">
    <source>
        <dbReference type="EMBL" id="MXG91435.1"/>
    </source>
</evidence>
<evidence type="ECO:0008006" key="4">
    <source>
        <dbReference type="Google" id="ProtNLM"/>
    </source>
</evidence>
<reference evidence="2 3" key="1">
    <citation type="submission" date="2019-12" db="EMBL/GenBank/DDBJ databases">
        <authorList>
            <person name="Kun Z."/>
        </authorList>
    </citation>
    <scope>NUCLEOTIDE SEQUENCE [LARGE SCALE GENOMIC DNA]</scope>
    <source>
        <strain evidence="2 3">YIM 123512</strain>
    </source>
</reference>
<dbReference type="PANTHER" id="PTHR34301:SF8">
    <property type="entry name" value="ATPASE DOMAIN-CONTAINING PROTEIN"/>
    <property type="match status" value="1"/>
</dbReference>
<dbReference type="Gene3D" id="3.40.50.300">
    <property type="entry name" value="P-loop containing nucleotide triphosphate hydrolases"/>
    <property type="match status" value="1"/>
</dbReference>
<accession>A0A6L7F1R6</accession>
<keyword evidence="3" id="KW-1185">Reference proteome</keyword>
<name>A0A6L7F1R6_9ACTN</name>
<dbReference type="AlphaFoldDB" id="A0A6L7F1R6"/>
<organism evidence="2 3">
    <name type="scientific">Nocardioides flavescens</name>
    <dbReference type="NCBI Taxonomy" id="2691959"/>
    <lineage>
        <taxon>Bacteria</taxon>
        <taxon>Bacillati</taxon>
        <taxon>Actinomycetota</taxon>
        <taxon>Actinomycetes</taxon>
        <taxon>Propionibacteriales</taxon>
        <taxon>Nocardioidaceae</taxon>
        <taxon>Nocardioides</taxon>
    </lineage>
</organism>
<comment type="caution">
    <text evidence="2">The sequence shown here is derived from an EMBL/GenBank/DDBJ whole genome shotgun (WGS) entry which is preliminary data.</text>
</comment>
<proteinExistence type="predicted"/>
<gene>
    <name evidence="2" type="ORF">GRQ65_17960</name>
</gene>
<evidence type="ECO:0000313" key="3">
    <source>
        <dbReference type="Proteomes" id="UP000473325"/>
    </source>
</evidence>
<dbReference type="InterPro" id="IPR027417">
    <property type="entry name" value="P-loop_NTPase"/>
</dbReference>
<protein>
    <recommendedName>
        <fullName evidence="4">ATP-binding protein</fullName>
    </recommendedName>
</protein>
<dbReference type="SUPFAM" id="SSF52540">
    <property type="entry name" value="P-loop containing nucleoside triphosphate hydrolases"/>
    <property type="match status" value="1"/>
</dbReference>